<dbReference type="Pfam" id="PF20062">
    <property type="entry name" value="DUF6461"/>
    <property type="match status" value="1"/>
</dbReference>
<comment type="caution">
    <text evidence="1">The sequence shown here is derived from an EMBL/GenBank/DDBJ whole genome shotgun (WGS) entry which is preliminary data.</text>
</comment>
<name>A0ABR9JNL1_9ACTN</name>
<organism evidence="1 2">
    <name type="scientific">Actinomadura algeriensis</name>
    <dbReference type="NCBI Taxonomy" id="1679523"/>
    <lineage>
        <taxon>Bacteria</taxon>
        <taxon>Bacillati</taxon>
        <taxon>Actinomycetota</taxon>
        <taxon>Actinomycetes</taxon>
        <taxon>Streptosporangiales</taxon>
        <taxon>Thermomonosporaceae</taxon>
        <taxon>Actinomadura</taxon>
    </lineage>
</organism>
<evidence type="ECO:0000313" key="2">
    <source>
        <dbReference type="Proteomes" id="UP000627838"/>
    </source>
</evidence>
<accession>A0ABR9JNL1</accession>
<dbReference type="InterPro" id="IPR045592">
    <property type="entry name" value="DUF6461"/>
</dbReference>
<keyword evidence="2" id="KW-1185">Reference proteome</keyword>
<sequence length="207" mass="22516">MTDPLAAYLWLDDPADALDIIFCVSFFRGLTPTDVLRRFTASDEPGEEVAFEQLWDIGGEPAMEAEGGHIGVVQANGWSVAVELGGWTAVLSDYAADLSRGSEMVAICRHDYAQDGFVYAVDGELVTGFVPPLPSNGWGSDPNRLDHALRKLGVPTEPVGDEWKAEFGRLHPFKTARSFALAAEITGVHFTRDFLDFPFLAGPIASR</sequence>
<dbReference type="RefSeq" id="WP_192758880.1">
    <property type="nucleotide sequence ID" value="NZ_JADBDZ010000001.1"/>
</dbReference>
<proteinExistence type="predicted"/>
<evidence type="ECO:0000313" key="1">
    <source>
        <dbReference type="EMBL" id="MBE1532135.1"/>
    </source>
</evidence>
<dbReference type="Proteomes" id="UP000627838">
    <property type="component" value="Unassembled WGS sequence"/>
</dbReference>
<dbReference type="EMBL" id="JADBDZ010000001">
    <property type="protein sequence ID" value="MBE1532135.1"/>
    <property type="molecule type" value="Genomic_DNA"/>
</dbReference>
<reference evidence="1 2" key="1">
    <citation type="submission" date="2020-10" db="EMBL/GenBank/DDBJ databases">
        <title>Sequencing the genomes of 1000 actinobacteria strains.</title>
        <authorList>
            <person name="Klenk H.-P."/>
        </authorList>
    </citation>
    <scope>NUCLEOTIDE SEQUENCE [LARGE SCALE GENOMIC DNA]</scope>
    <source>
        <strain evidence="1 2">DSM 46744</strain>
    </source>
</reference>
<gene>
    <name evidence="1" type="ORF">H4W34_001968</name>
</gene>
<protein>
    <submittedName>
        <fullName evidence="1">Uncharacterized protein</fullName>
    </submittedName>
</protein>